<comment type="caution">
    <text evidence="1">The sequence shown here is derived from an EMBL/GenBank/DDBJ whole genome shotgun (WGS) entry which is preliminary data.</text>
</comment>
<sequence length="154" mass="15860">MLSATLALFAALPARNTIVVGAKALLAELILFVPEASPPAMIALPAPKGPSPLLAAIEDHRSANLAMAQAVRDYVEAEAAGSPDEPHLLAAADRAGDVEAAALNALVALAPADAKEARTLVAYFAEVSADLDKDAFGAWLLRRLEIMLANAKAA</sequence>
<evidence type="ECO:0000313" key="1">
    <source>
        <dbReference type="EMBL" id="MEN3238911.1"/>
    </source>
</evidence>
<protein>
    <submittedName>
        <fullName evidence="1">Uncharacterized protein</fullName>
    </submittedName>
</protein>
<evidence type="ECO:0000313" key="2">
    <source>
        <dbReference type="Proteomes" id="UP001407347"/>
    </source>
</evidence>
<accession>A0ABV0A660</accession>
<keyword evidence="2" id="KW-1185">Reference proteome</keyword>
<organism evidence="1 2">
    <name type="scientific">Methylobacterium ajmalii</name>
    <dbReference type="NCBI Taxonomy" id="2738439"/>
    <lineage>
        <taxon>Bacteria</taxon>
        <taxon>Pseudomonadati</taxon>
        <taxon>Pseudomonadota</taxon>
        <taxon>Alphaproteobacteria</taxon>
        <taxon>Hyphomicrobiales</taxon>
        <taxon>Methylobacteriaceae</taxon>
        <taxon>Methylobacterium</taxon>
    </lineage>
</organism>
<gene>
    <name evidence="1" type="ORF">PUR29_36360</name>
</gene>
<name>A0ABV0A660_9HYPH</name>
<dbReference type="RefSeq" id="WP_346013859.1">
    <property type="nucleotide sequence ID" value="NZ_JAQYXP010000009.1"/>
</dbReference>
<dbReference type="EMBL" id="JAQYXP010000009">
    <property type="protein sequence ID" value="MEN3238911.1"/>
    <property type="molecule type" value="Genomic_DNA"/>
</dbReference>
<reference evidence="1 2" key="1">
    <citation type="journal article" date="2023" name="PLoS ONE">
        <title>Complete genome assembly of Hawai'i environmental nontuberculous mycobacteria reveals unexpected co-isolation with methylobacteria.</title>
        <authorList>
            <person name="Hendrix J."/>
            <person name="Epperson L.E."/>
            <person name="Tong E.I."/>
            <person name="Chan Y.L."/>
            <person name="Hasan N.A."/>
            <person name="Dawrs S.N."/>
            <person name="Norton G.J."/>
            <person name="Virdi R."/>
            <person name="Crooks J.L."/>
            <person name="Chan E.D."/>
            <person name="Honda J.R."/>
            <person name="Strong M."/>
        </authorList>
    </citation>
    <scope>NUCLEOTIDE SEQUENCE [LARGE SCALE GENOMIC DNA]</scope>
    <source>
        <strain evidence="1 2">NJH_HI04-1</strain>
    </source>
</reference>
<dbReference type="Proteomes" id="UP001407347">
    <property type="component" value="Unassembled WGS sequence"/>
</dbReference>
<proteinExistence type="predicted"/>